<keyword evidence="3" id="KW-1185">Reference proteome</keyword>
<name>A0ABP0KKR2_9DINO</name>
<accession>A0ABP0KKR2</accession>
<evidence type="ECO:0000313" key="1">
    <source>
        <dbReference type="EMBL" id="CAK9027436.1"/>
    </source>
</evidence>
<evidence type="ECO:0000313" key="3">
    <source>
        <dbReference type="Proteomes" id="UP001642464"/>
    </source>
</evidence>
<sequence length="192" mass="21215">MGEEAAGHGGGHSVVVEDLTTGRRKRIPVGHDGPIQVRTLRGMIADALDEEQGAWQTYGGSLVDDPGRVRLLVDGIEPNLLAFLSEKDRNRHLQVEISEDGIQDELNEAQNEGLGDVREMFITRFGEGIEHTCEYFETMRTLRALCRSMATTRGCGGAQSALIEEIVIFLNQIIPISSTFKQVAEQVKEEFC</sequence>
<dbReference type="EMBL" id="CAXAMM010011914">
    <property type="protein sequence ID" value="CAK9027436.1"/>
    <property type="molecule type" value="Genomic_DNA"/>
</dbReference>
<dbReference type="EMBL" id="CAXAMM010011936">
    <property type="protein sequence ID" value="CAK9027493.1"/>
    <property type="molecule type" value="Genomic_DNA"/>
</dbReference>
<dbReference type="Proteomes" id="UP001642464">
    <property type="component" value="Unassembled WGS sequence"/>
</dbReference>
<protein>
    <submittedName>
        <fullName evidence="1">Uncharacterized protein</fullName>
    </submittedName>
</protein>
<comment type="caution">
    <text evidence="1">The sequence shown here is derived from an EMBL/GenBank/DDBJ whole genome shotgun (WGS) entry which is preliminary data.</text>
</comment>
<proteinExistence type="predicted"/>
<evidence type="ECO:0000313" key="2">
    <source>
        <dbReference type="EMBL" id="CAK9027493.1"/>
    </source>
</evidence>
<organism evidence="1 3">
    <name type="scientific">Durusdinium trenchii</name>
    <dbReference type="NCBI Taxonomy" id="1381693"/>
    <lineage>
        <taxon>Eukaryota</taxon>
        <taxon>Sar</taxon>
        <taxon>Alveolata</taxon>
        <taxon>Dinophyceae</taxon>
        <taxon>Suessiales</taxon>
        <taxon>Symbiodiniaceae</taxon>
        <taxon>Durusdinium</taxon>
    </lineage>
</organism>
<gene>
    <name evidence="1" type="ORF">SCF082_LOCUS17916</name>
    <name evidence="2" type="ORF">SCF082_LOCUS17943</name>
</gene>
<reference evidence="1 3" key="1">
    <citation type="submission" date="2024-02" db="EMBL/GenBank/DDBJ databases">
        <authorList>
            <person name="Chen Y."/>
            <person name="Shah S."/>
            <person name="Dougan E. K."/>
            <person name="Thang M."/>
            <person name="Chan C."/>
        </authorList>
    </citation>
    <scope>NUCLEOTIDE SEQUENCE [LARGE SCALE GENOMIC DNA]</scope>
</reference>